<feature type="coiled-coil region" evidence="7">
    <location>
        <begin position="381"/>
        <end position="408"/>
    </location>
</feature>
<proteinExistence type="predicted"/>
<dbReference type="InterPro" id="IPR036097">
    <property type="entry name" value="HisK_dim/P_sf"/>
</dbReference>
<dbReference type="InterPro" id="IPR036890">
    <property type="entry name" value="HATPase_C_sf"/>
</dbReference>
<evidence type="ECO:0000259" key="10">
    <source>
        <dbReference type="PROSITE" id="PS50109"/>
    </source>
</evidence>
<dbReference type="SMART" id="SM00387">
    <property type="entry name" value="HATPase_c"/>
    <property type="match status" value="1"/>
</dbReference>
<dbReference type="InterPro" id="IPR003594">
    <property type="entry name" value="HATPase_dom"/>
</dbReference>
<dbReference type="Gene3D" id="2.60.40.2380">
    <property type="match status" value="1"/>
</dbReference>
<dbReference type="Gene3D" id="1.10.287.130">
    <property type="match status" value="1"/>
</dbReference>
<evidence type="ECO:0000256" key="1">
    <source>
        <dbReference type="ARBA" id="ARBA00000085"/>
    </source>
</evidence>
<sequence>MKRVVPSWWLWLLLLAHGLAQASWHETGTEPVALGGRWALLVDPDERLSVEDLERPGMAARFMTQQGNPGLGYRSGAVWLRLQLERPAPDIPIWWLDLQSSTLDEVVLYQRRADGSFRQAVAGDHRNSEAQDIHFRNPLFRLELPAEGSTTLYLRIKSHNPISFAMVLWPPERFISSIIRLQLLHGLIFATFVLLIVSNLWLYFASRDTTFGLFSLFTLANLITMLGAEGYLPYYLLGALAGPKDLPSTLAWIWAPVLGAIFQVQYLGLLRMRLLASLARWGLVAMLLAALLASMNLLIPWSLWRLIYQGWIFLCAFALCQIAFWLGLSGLKRARVLAAVQALFLLSLALRIGRNLGWFEPGLLIDNALYFAMAAYALVMSSAVSRSHENLRREKEAAQAEALALAQRNEQHLESQVAERTRALEATVAQVQAALSLERHAKEEQRHFLATASHELRTPLAVIDATAQNLELDHEGDPATLERYRKILRATERMTRLLSSSLDERHFGFLRNVAHLRETATAPLLHDAASSARLLGEKHIIRVDESHLPPSLRCDSELMLLILRTITDNAVKYTPAGTRITLSGRVGDEGVSLQVTDDGPGIAAEDLPHVFEPNYRGRSAGDKSGTGLGLSLARRMMQMQGGSVAIASAPGEGCQVTLTLPHAPYATTIGAVKL</sequence>
<evidence type="ECO:0000256" key="4">
    <source>
        <dbReference type="ARBA" id="ARBA00022679"/>
    </source>
</evidence>
<feature type="transmembrane region" description="Helical" evidence="8">
    <location>
        <begin position="281"/>
        <end position="304"/>
    </location>
</feature>
<keyword evidence="5 11" id="KW-0418">Kinase</keyword>
<dbReference type="GeneID" id="77260270"/>
<evidence type="ECO:0000256" key="7">
    <source>
        <dbReference type="SAM" id="Coils"/>
    </source>
</evidence>
<dbReference type="InterPro" id="IPR011623">
    <property type="entry name" value="7TMR_DISM_rcpt_extracell_dom1"/>
</dbReference>
<keyword evidence="8" id="KW-0472">Membrane</keyword>
<gene>
    <name evidence="11" type="ORF">CL52_10120</name>
    <name evidence="12" type="ORF">SAMN05660875_103454</name>
</gene>
<dbReference type="PANTHER" id="PTHR43711:SF32">
    <property type="entry name" value="SENSOR-TYPE HISTIDINE KINASE PRRB"/>
    <property type="match status" value="1"/>
</dbReference>
<evidence type="ECO:0000313" key="11">
    <source>
        <dbReference type="EMBL" id="AJE15385.1"/>
    </source>
</evidence>
<evidence type="ECO:0000256" key="6">
    <source>
        <dbReference type="ARBA" id="ARBA00023012"/>
    </source>
</evidence>
<dbReference type="SMART" id="SM00388">
    <property type="entry name" value="HisKA"/>
    <property type="match status" value="1"/>
</dbReference>
<dbReference type="PRINTS" id="PR00344">
    <property type="entry name" value="BCTRLSENSOR"/>
</dbReference>
<dbReference type="EMBL" id="FNHO01000003">
    <property type="protein sequence ID" value="SDM28426.1"/>
    <property type="molecule type" value="Genomic_DNA"/>
</dbReference>
<dbReference type="Pfam" id="PF07696">
    <property type="entry name" value="7TMR-DISMED2"/>
    <property type="match status" value="1"/>
</dbReference>
<feature type="transmembrane region" description="Helical" evidence="8">
    <location>
        <begin position="335"/>
        <end position="353"/>
    </location>
</feature>
<dbReference type="CDD" id="cd00082">
    <property type="entry name" value="HisKA"/>
    <property type="match status" value="1"/>
</dbReference>
<dbReference type="InterPro" id="IPR050736">
    <property type="entry name" value="Sensor_HK_Regulatory"/>
</dbReference>
<accession>A0A8D4C2R3</accession>
<feature type="transmembrane region" description="Helical" evidence="8">
    <location>
        <begin position="368"/>
        <end position="385"/>
    </location>
</feature>
<dbReference type="SUPFAM" id="SSF47384">
    <property type="entry name" value="Homodimeric domain of signal transducing histidine kinase"/>
    <property type="match status" value="1"/>
</dbReference>
<keyword evidence="8" id="KW-0812">Transmembrane</keyword>
<feature type="signal peptide" evidence="9">
    <location>
        <begin position="1"/>
        <end position="22"/>
    </location>
</feature>
<dbReference type="Pfam" id="PF02518">
    <property type="entry name" value="HATPase_c"/>
    <property type="match status" value="1"/>
</dbReference>
<dbReference type="CDD" id="cd00075">
    <property type="entry name" value="HATPase"/>
    <property type="match status" value="1"/>
</dbReference>
<keyword evidence="4" id="KW-0808">Transferase</keyword>
<keyword evidence="8" id="KW-1133">Transmembrane helix</keyword>
<reference evidence="11 13" key="3">
    <citation type="journal article" name="Genome Announc.">
        <title>Complete Genome Sequence of Pseudomonas balearica DSM 6083T.</title>
        <authorList>
            <person name="Bennasar-Figueras A."/>
            <person name="Salva-Serra F."/>
            <person name="Jaen-Luchoro D."/>
            <person name="Segui C."/>
            <person name="Aliaga F."/>
            <person name="Busquets A."/>
            <person name="Gomila M."/>
            <person name="Moore E.R."/>
            <person name="Lalucat J."/>
        </authorList>
    </citation>
    <scope>NUCLEOTIDE SEQUENCE [LARGE SCALE GENOMIC DNA]</scope>
    <source>
        <strain evidence="13">DSM 6083</strain>
        <strain evidence="11">DSM6083</strain>
    </source>
</reference>
<dbReference type="KEGG" id="pbm:CL52_10120"/>
<dbReference type="EC" id="2.7.13.3" evidence="2"/>
<dbReference type="PANTHER" id="PTHR43711">
    <property type="entry name" value="TWO-COMPONENT HISTIDINE KINASE"/>
    <property type="match status" value="1"/>
</dbReference>
<evidence type="ECO:0000313" key="14">
    <source>
        <dbReference type="Proteomes" id="UP000182276"/>
    </source>
</evidence>
<evidence type="ECO:0000313" key="13">
    <source>
        <dbReference type="Proteomes" id="UP000031271"/>
    </source>
</evidence>
<feature type="transmembrane region" description="Helical" evidence="8">
    <location>
        <begin position="211"/>
        <end position="231"/>
    </location>
</feature>
<dbReference type="Gene3D" id="3.30.565.10">
    <property type="entry name" value="Histidine kinase-like ATPase, C-terminal domain"/>
    <property type="match status" value="1"/>
</dbReference>
<feature type="transmembrane region" description="Helical" evidence="8">
    <location>
        <begin position="183"/>
        <end position="204"/>
    </location>
</feature>
<dbReference type="InterPro" id="IPR005467">
    <property type="entry name" value="His_kinase_dom"/>
</dbReference>
<dbReference type="Pfam" id="PF00512">
    <property type="entry name" value="HisKA"/>
    <property type="match status" value="1"/>
</dbReference>
<dbReference type="SUPFAM" id="SSF55874">
    <property type="entry name" value="ATPase domain of HSP90 chaperone/DNA topoisomerase II/histidine kinase"/>
    <property type="match status" value="1"/>
</dbReference>
<evidence type="ECO:0000256" key="3">
    <source>
        <dbReference type="ARBA" id="ARBA00022553"/>
    </source>
</evidence>
<evidence type="ECO:0000256" key="5">
    <source>
        <dbReference type="ARBA" id="ARBA00022777"/>
    </source>
</evidence>
<evidence type="ECO:0000256" key="8">
    <source>
        <dbReference type="SAM" id="Phobius"/>
    </source>
</evidence>
<keyword evidence="9" id="KW-0732">Signal</keyword>
<dbReference type="InterPro" id="IPR004358">
    <property type="entry name" value="Sig_transdc_His_kin-like_C"/>
</dbReference>
<dbReference type="GO" id="GO:0000155">
    <property type="term" value="F:phosphorelay sensor kinase activity"/>
    <property type="evidence" value="ECO:0007669"/>
    <property type="project" value="InterPro"/>
</dbReference>
<keyword evidence="14" id="KW-1185">Reference proteome</keyword>
<dbReference type="RefSeq" id="WP_052264543.1">
    <property type="nucleotide sequence ID" value="NZ_CP007511.1"/>
</dbReference>
<feature type="domain" description="Histidine kinase" evidence="10">
    <location>
        <begin position="451"/>
        <end position="664"/>
    </location>
</feature>
<dbReference type="InterPro" id="IPR011622">
    <property type="entry name" value="7TMR_DISM_rcpt_extracell_dom2"/>
</dbReference>
<dbReference type="InterPro" id="IPR003661">
    <property type="entry name" value="HisK_dim/P_dom"/>
</dbReference>
<organism evidence="11 13">
    <name type="scientific">Stutzerimonas balearica DSM 6083</name>
    <dbReference type="NCBI Taxonomy" id="1123016"/>
    <lineage>
        <taxon>Bacteria</taxon>
        <taxon>Pseudomonadati</taxon>
        <taxon>Pseudomonadota</taxon>
        <taxon>Gammaproteobacteria</taxon>
        <taxon>Pseudomonadales</taxon>
        <taxon>Pseudomonadaceae</taxon>
        <taxon>Stutzerimonas</taxon>
    </lineage>
</organism>
<dbReference type="Proteomes" id="UP000031271">
    <property type="component" value="Chromosome"/>
</dbReference>
<keyword evidence="3" id="KW-0597">Phosphoprotein</keyword>
<feature type="transmembrane region" description="Helical" evidence="8">
    <location>
        <begin position="251"/>
        <end position="269"/>
    </location>
</feature>
<dbReference type="PROSITE" id="PS50109">
    <property type="entry name" value="HIS_KIN"/>
    <property type="match status" value="1"/>
</dbReference>
<protein>
    <recommendedName>
        <fullName evidence="2">histidine kinase</fullName>
        <ecNumber evidence="2">2.7.13.3</ecNumber>
    </recommendedName>
</protein>
<dbReference type="Pfam" id="PF07695">
    <property type="entry name" value="7TMR-DISM_7TM"/>
    <property type="match status" value="1"/>
</dbReference>
<reference evidence="12 14" key="2">
    <citation type="submission" date="2016-10" db="EMBL/GenBank/DDBJ databases">
        <authorList>
            <person name="Varghese N."/>
            <person name="Submissions S."/>
        </authorList>
    </citation>
    <scope>NUCLEOTIDE SEQUENCE [LARGE SCALE GENOMIC DNA]</scope>
    <source>
        <strain evidence="12 14">DSM 6083</strain>
    </source>
</reference>
<feature type="chain" id="PRO_5034073759" description="histidine kinase" evidence="9">
    <location>
        <begin position="23"/>
        <end position="674"/>
    </location>
</feature>
<dbReference type="EMBL" id="CP007511">
    <property type="protein sequence ID" value="AJE15385.1"/>
    <property type="molecule type" value="Genomic_DNA"/>
</dbReference>
<evidence type="ECO:0000256" key="2">
    <source>
        <dbReference type="ARBA" id="ARBA00012438"/>
    </source>
</evidence>
<name>A0A8D4C2R3_9GAMM</name>
<dbReference type="AlphaFoldDB" id="A0A8D4C2R3"/>
<evidence type="ECO:0000313" key="12">
    <source>
        <dbReference type="EMBL" id="SDM28426.1"/>
    </source>
</evidence>
<comment type="catalytic activity">
    <reaction evidence="1">
        <text>ATP + protein L-histidine = ADP + protein N-phospho-L-histidine.</text>
        <dbReference type="EC" id="2.7.13.3"/>
    </reaction>
</comment>
<keyword evidence="7" id="KW-0175">Coiled coil</keyword>
<keyword evidence="6" id="KW-0902">Two-component regulatory system</keyword>
<evidence type="ECO:0000256" key="9">
    <source>
        <dbReference type="SAM" id="SignalP"/>
    </source>
</evidence>
<dbReference type="Proteomes" id="UP000182276">
    <property type="component" value="Unassembled WGS sequence"/>
</dbReference>
<feature type="transmembrane region" description="Helical" evidence="8">
    <location>
        <begin position="310"/>
        <end position="328"/>
    </location>
</feature>
<reference evidence="13" key="1">
    <citation type="submission" date="2014-03" db="EMBL/GenBank/DDBJ databases">
        <title>Complete genome of Pseudomonas balearica DSM 6083T, a sewage water isolate from an enrichment with 2-methylnaphthalene.</title>
        <authorList>
            <person name="Salva-Serra F."/>
            <person name="Jaen-Luchoro D."/>
            <person name="Busquets A."/>
            <person name="Pena A."/>
            <person name="Gomila M."/>
            <person name="Bosch R."/>
            <person name="Nogales B."/>
            <person name="Garcia-Valdes E."/>
            <person name="Lalucat J."/>
            <person name="Bennasar A."/>
        </authorList>
    </citation>
    <scope>NUCLEOTIDE SEQUENCE [LARGE SCALE GENOMIC DNA]</scope>
    <source>
        <strain evidence="13">DSM 6083</strain>
    </source>
</reference>